<dbReference type="PROSITE" id="PS50048">
    <property type="entry name" value="ZN2_CY6_FUNGAL_2"/>
    <property type="match status" value="1"/>
</dbReference>
<keyword evidence="5" id="KW-0804">Transcription</keyword>
<proteinExistence type="predicted"/>
<keyword evidence="10" id="KW-1185">Reference proteome</keyword>
<dbReference type="SMART" id="SM00066">
    <property type="entry name" value="GAL4"/>
    <property type="match status" value="1"/>
</dbReference>
<evidence type="ECO:0000259" key="8">
    <source>
        <dbReference type="PROSITE" id="PS50048"/>
    </source>
</evidence>
<evidence type="ECO:0000256" key="2">
    <source>
        <dbReference type="ARBA" id="ARBA00022723"/>
    </source>
</evidence>
<evidence type="ECO:0000313" key="9">
    <source>
        <dbReference type="EMBL" id="KAL2860747.1"/>
    </source>
</evidence>
<dbReference type="InterPro" id="IPR001138">
    <property type="entry name" value="Zn2Cys6_DnaBD"/>
</dbReference>
<organism evidence="9 10">
    <name type="scientific">Aspergillus lucknowensis</name>
    <dbReference type="NCBI Taxonomy" id="176173"/>
    <lineage>
        <taxon>Eukaryota</taxon>
        <taxon>Fungi</taxon>
        <taxon>Dikarya</taxon>
        <taxon>Ascomycota</taxon>
        <taxon>Pezizomycotina</taxon>
        <taxon>Eurotiomycetes</taxon>
        <taxon>Eurotiomycetidae</taxon>
        <taxon>Eurotiales</taxon>
        <taxon>Aspergillaceae</taxon>
        <taxon>Aspergillus</taxon>
        <taxon>Aspergillus subgen. Nidulantes</taxon>
    </lineage>
</organism>
<dbReference type="CDD" id="cd12148">
    <property type="entry name" value="fungal_TF_MHR"/>
    <property type="match status" value="1"/>
</dbReference>
<sequence>MAGSRRSAKACERCRNTKRRCRPPYPCQACVKYGQSCVVRDKARPRRVPRETNASVPQTYNSPSPFQDSTNRDSFQSFRRDEPPGFQPLLQAEGQSSRDPLEIVVYLVRTASIKRFNYDFNCHLVEPASSRLPPANMPPQANQTSVLSDLDHQKIQQMIGSMKQLKDTPIDLVDLSQVQSTIASIFIDSPSKTTLQDIDVGSTSARLDDLALAFAALTFEAFAESNAEVALAFLELSMKTAEDYVGPPTLNLAIASYLQHVCVLRTGTSNRSRALIAQAVQAAHDIGINRCGPSHNPLQTARLYLALYFTDQYCAMTHNTAPCIKPIDYDPVIFEPLRQASPELRNLIELVALNGKVLDKMHASPLTYENIISLESIIGKACFALGQPLLNNAQNEKGFEARYINLAHVHMFWSRIMLRTPFLLSNEHWLSSLSICIRAAQMLLSIYFDVLGPSIQAIARTGSPATDREWEFALRVNQLPPTWRQVRRIMTSVLILFFAFWYGEVSYDEAGRACAYALALLEFERTRWGAALNDSGRSILSLAAVSGINSMEYIKWIVPGADEAFIANVLDVDHVRTQADPTTDQQPDDGGSSILQDLDGDSFGDLLSSTTLFSGAFPHTEWDFHSLFSDDLGGMENL</sequence>
<dbReference type="PANTHER" id="PTHR46910">
    <property type="entry name" value="TRANSCRIPTION FACTOR PDR1"/>
    <property type="match status" value="1"/>
</dbReference>
<reference evidence="9 10" key="1">
    <citation type="submission" date="2024-07" db="EMBL/GenBank/DDBJ databases">
        <title>Section-level genome sequencing and comparative genomics of Aspergillus sections Usti and Cavernicolus.</title>
        <authorList>
            <consortium name="Lawrence Berkeley National Laboratory"/>
            <person name="Nybo J.L."/>
            <person name="Vesth T.C."/>
            <person name="Theobald S."/>
            <person name="Frisvad J.C."/>
            <person name="Larsen T.O."/>
            <person name="Kjaerboelling I."/>
            <person name="Rothschild-Mancinelli K."/>
            <person name="Lyhne E.K."/>
            <person name="Kogle M.E."/>
            <person name="Barry K."/>
            <person name="Clum A."/>
            <person name="Na H."/>
            <person name="Ledsgaard L."/>
            <person name="Lin J."/>
            <person name="Lipzen A."/>
            <person name="Kuo A."/>
            <person name="Riley R."/>
            <person name="Mondo S."/>
            <person name="Labutti K."/>
            <person name="Haridas S."/>
            <person name="Pangalinan J."/>
            <person name="Salamov A.A."/>
            <person name="Simmons B.A."/>
            <person name="Magnuson J.K."/>
            <person name="Chen J."/>
            <person name="Drula E."/>
            <person name="Henrissat B."/>
            <person name="Wiebenga A."/>
            <person name="Lubbers R.J."/>
            <person name="Gomes A.C."/>
            <person name="Macurrencykelacurrency M.R."/>
            <person name="Stajich J."/>
            <person name="Grigoriev I.V."/>
            <person name="Mortensen U.H."/>
            <person name="De Vries R.P."/>
            <person name="Baker S.E."/>
            <person name="Andersen M.R."/>
        </authorList>
    </citation>
    <scope>NUCLEOTIDE SEQUENCE [LARGE SCALE GENOMIC DNA]</scope>
    <source>
        <strain evidence="9 10">CBS 449.75</strain>
    </source>
</reference>
<dbReference type="PROSITE" id="PS00463">
    <property type="entry name" value="ZN2_CY6_FUNGAL_1"/>
    <property type="match status" value="1"/>
</dbReference>
<dbReference type="Proteomes" id="UP001610432">
    <property type="component" value="Unassembled WGS sequence"/>
</dbReference>
<dbReference type="GeneID" id="98145669"/>
<protein>
    <recommendedName>
        <fullName evidence="8">Zn(2)-C6 fungal-type domain-containing protein</fullName>
    </recommendedName>
</protein>
<dbReference type="RefSeq" id="XP_070880641.1">
    <property type="nucleotide sequence ID" value="XM_071030597.1"/>
</dbReference>
<comment type="subcellular location">
    <subcellularLocation>
        <location evidence="1">Nucleus</location>
    </subcellularLocation>
</comment>
<evidence type="ECO:0000256" key="1">
    <source>
        <dbReference type="ARBA" id="ARBA00004123"/>
    </source>
</evidence>
<dbReference type="InterPro" id="IPR036864">
    <property type="entry name" value="Zn2-C6_fun-type_DNA-bd_sf"/>
</dbReference>
<evidence type="ECO:0000256" key="4">
    <source>
        <dbReference type="ARBA" id="ARBA00023125"/>
    </source>
</evidence>
<name>A0ABR4L8Q3_9EURO</name>
<dbReference type="CDD" id="cd00067">
    <property type="entry name" value="GAL4"/>
    <property type="match status" value="1"/>
</dbReference>
<feature type="domain" description="Zn(2)-C6 fungal-type" evidence="8">
    <location>
        <begin position="10"/>
        <end position="39"/>
    </location>
</feature>
<feature type="region of interest" description="Disordered" evidence="7">
    <location>
        <begin position="44"/>
        <end position="94"/>
    </location>
</feature>
<evidence type="ECO:0000256" key="7">
    <source>
        <dbReference type="SAM" id="MobiDB-lite"/>
    </source>
</evidence>
<evidence type="ECO:0000256" key="5">
    <source>
        <dbReference type="ARBA" id="ARBA00023163"/>
    </source>
</evidence>
<evidence type="ECO:0000256" key="3">
    <source>
        <dbReference type="ARBA" id="ARBA00023015"/>
    </source>
</evidence>
<keyword evidence="6" id="KW-0539">Nucleus</keyword>
<keyword evidence="4" id="KW-0238">DNA-binding</keyword>
<evidence type="ECO:0000256" key="6">
    <source>
        <dbReference type="ARBA" id="ARBA00023242"/>
    </source>
</evidence>
<comment type="caution">
    <text evidence="9">The sequence shown here is derived from an EMBL/GenBank/DDBJ whole genome shotgun (WGS) entry which is preliminary data.</text>
</comment>
<accession>A0ABR4L8Q3</accession>
<gene>
    <name evidence="9" type="ORF">BJX67DRAFT_368013</name>
</gene>
<dbReference type="PANTHER" id="PTHR46910:SF3">
    <property type="entry name" value="HALOTOLERANCE PROTEIN 9-RELATED"/>
    <property type="match status" value="1"/>
</dbReference>
<keyword evidence="3" id="KW-0805">Transcription regulation</keyword>
<dbReference type="Gene3D" id="4.10.240.10">
    <property type="entry name" value="Zn(2)-C6 fungal-type DNA-binding domain"/>
    <property type="match status" value="1"/>
</dbReference>
<dbReference type="EMBL" id="JBFXLQ010000086">
    <property type="protein sequence ID" value="KAL2860747.1"/>
    <property type="molecule type" value="Genomic_DNA"/>
</dbReference>
<keyword evidence="2" id="KW-0479">Metal-binding</keyword>
<dbReference type="SUPFAM" id="SSF57701">
    <property type="entry name" value="Zn2/Cys6 DNA-binding domain"/>
    <property type="match status" value="1"/>
</dbReference>
<evidence type="ECO:0000313" key="10">
    <source>
        <dbReference type="Proteomes" id="UP001610432"/>
    </source>
</evidence>
<dbReference type="InterPro" id="IPR050987">
    <property type="entry name" value="AtrR-like"/>
</dbReference>
<feature type="compositionally biased region" description="Polar residues" evidence="7">
    <location>
        <begin position="52"/>
        <end position="77"/>
    </location>
</feature>